<evidence type="ECO:0000313" key="1">
    <source>
        <dbReference type="EMBL" id="GIH03333.1"/>
    </source>
</evidence>
<accession>A0A8J3Q3M6</accession>
<dbReference type="EMBL" id="BONY01000007">
    <property type="protein sequence ID" value="GIH03333.1"/>
    <property type="molecule type" value="Genomic_DNA"/>
</dbReference>
<organism evidence="1 2">
    <name type="scientific">Rhizocola hellebori</name>
    <dbReference type="NCBI Taxonomy" id="1392758"/>
    <lineage>
        <taxon>Bacteria</taxon>
        <taxon>Bacillati</taxon>
        <taxon>Actinomycetota</taxon>
        <taxon>Actinomycetes</taxon>
        <taxon>Micromonosporales</taxon>
        <taxon>Micromonosporaceae</taxon>
        <taxon>Rhizocola</taxon>
    </lineage>
</organism>
<dbReference type="AlphaFoldDB" id="A0A8J3Q3M6"/>
<evidence type="ECO:0000313" key="2">
    <source>
        <dbReference type="Proteomes" id="UP000612899"/>
    </source>
</evidence>
<keyword evidence="2" id="KW-1185">Reference proteome</keyword>
<proteinExistence type="predicted"/>
<dbReference type="RefSeq" id="WP_203907255.1">
    <property type="nucleotide sequence ID" value="NZ_BONY01000007.1"/>
</dbReference>
<gene>
    <name evidence="1" type="ORF">Rhe02_14000</name>
</gene>
<name>A0A8J3Q3M6_9ACTN</name>
<comment type="caution">
    <text evidence="1">The sequence shown here is derived from an EMBL/GenBank/DDBJ whole genome shotgun (WGS) entry which is preliminary data.</text>
</comment>
<reference evidence="1" key="1">
    <citation type="submission" date="2021-01" db="EMBL/GenBank/DDBJ databases">
        <title>Whole genome shotgun sequence of Rhizocola hellebori NBRC 109834.</title>
        <authorList>
            <person name="Komaki H."/>
            <person name="Tamura T."/>
        </authorList>
    </citation>
    <scope>NUCLEOTIDE SEQUENCE</scope>
    <source>
        <strain evidence="1">NBRC 109834</strain>
    </source>
</reference>
<protein>
    <submittedName>
        <fullName evidence="1">Uncharacterized protein</fullName>
    </submittedName>
</protein>
<sequence length="118" mass="13020">MISAETNFWQALEYRVTAELAGLADHSLRHHWCDGLIPADYDLAGDPPCIRGRAYCGRSGQEHWQFTLFVAPGTPARDRIDWPALLPAADLTGWLTVCPTDRTLTLNPLAAHALHSGQ</sequence>
<dbReference type="Proteomes" id="UP000612899">
    <property type="component" value="Unassembled WGS sequence"/>
</dbReference>